<feature type="transmembrane region" description="Helical" evidence="7">
    <location>
        <begin position="81"/>
        <end position="105"/>
    </location>
</feature>
<feature type="transmembrane region" description="Helical" evidence="7">
    <location>
        <begin position="253"/>
        <end position="271"/>
    </location>
</feature>
<evidence type="ECO:0000313" key="9">
    <source>
        <dbReference type="EMBL" id="BBH85411.1"/>
    </source>
</evidence>
<dbReference type="InterPro" id="IPR000515">
    <property type="entry name" value="MetI-like"/>
</dbReference>
<accession>A0A455SDM5</accession>
<comment type="similarity">
    <text evidence="7">Belongs to the binding-protein-dependent transport system permease family.</text>
</comment>
<keyword evidence="2 7" id="KW-0813">Transport</keyword>
<evidence type="ECO:0000256" key="2">
    <source>
        <dbReference type="ARBA" id="ARBA00022448"/>
    </source>
</evidence>
<name>A0A455SDM5_9CHLR</name>
<keyword evidence="5 7" id="KW-1133">Transmembrane helix</keyword>
<dbReference type="PROSITE" id="PS50928">
    <property type="entry name" value="ABC_TM1"/>
    <property type="match status" value="1"/>
</dbReference>
<dbReference type="GO" id="GO:0055085">
    <property type="term" value="P:transmembrane transport"/>
    <property type="evidence" value="ECO:0007669"/>
    <property type="project" value="InterPro"/>
</dbReference>
<comment type="subcellular location">
    <subcellularLocation>
        <location evidence="1 7">Cell membrane</location>
        <topology evidence="1 7">Multi-pass membrane protein</topology>
    </subcellularLocation>
</comment>
<feature type="transmembrane region" description="Helical" evidence="7">
    <location>
        <begin position="117"/>
        <end position="138"/>
    </location>
</feature>
<feature type="transmembrane region" description="Helical" evidence="7">
    <location>
        <begin position="21"/>
        <end position="42"/>
    </location>
</feature>
<dbReference type="CDD" id="cd06261">
    <property type="entry name" value="TM_PBP2"/>
    <property type="match status" value="1"/>
</dbReference>
<keyword evidence="4 7" id="KW-0812">Transmembrane</keyword>
<dbReference type="Pfam" id="PF00528">
    <property type="entry name" value="BPD_transp_1"/>
    <property type="match status" value="1"/>
</dbReference>
<dbReference type="Gene3D" id="1.10.3720.10">
    <property type="entry name" value="MetI-like"/>
    <property type="match status" value="1"/>
</dbReference>
<dbReference type="GO" id="GO:0005886">
    <property type="term" value="C:plasma membrane"/>
    <property type="evidence" value="ECO:0007669"/>
    <property type="project" value="UniProtKB-SubCell"/>
</dbReference>
<dbReference type="AlphaFoldDB" id="A0A455SDM5"/>
<evidence type="ECO:0000256" key="1">
    <source>
        <dbReference type="ARBA" id="ARBA00004651"/>
    </source>
</evidence>
<sequence length="286" mass="31635">MSSVVVSAPERRFRRPHISQVVAFLLLLFLMVLWAIPLLWAVDTSFKPEGETTVIPVSWIPTHFTGAAYENVLNAGNLLRWYFNSFLTSILITVLAVFFASLAAYALSRIPFRGSKFVFWVILAGLMVPGQILIVPLFSLMQLFGLVNTYAGVIVVQIASPIAVFIFKQFFDSLPHELEEAAVIDGAGRWRLYWQVWLPLSRSAVAAVAIFTFVSAWNNFLWPYIVVTGVDMMTVPVGLATVQTAYGIHYAQVMASAVLGALPALIVFLFFQRQIVQGIAGTGIKG</sequence>
<dbReference type="PANTHER" id="PTHR43744">
    <property type="entry name" value="ABC TRANSPORTER PERMEASE PROTEIN MG189-RELATED-RELATED"/>
    <property type="match status" value="1"/>
</dbReference>
<gene>
    <name evidence="9" type="ORF">KTC_01620</name>
</gene>
<protein>
    <submittedName>
        <fullName evidence="9">Sugar ABC transporter permease</fullName>
    </submittedName>
</protein>
<reference evidence="9" key="1">
    <citation type="submission" date="2018-12" db="EMBL/GenBank/DDBJ databases">
        <title>Novel natural products biosynthetic potential of the class Ktedonobacteria.</title>
        <authorList>
            <person name="Zheng Y."/>
            <person name="Saitou A."/>
            <person name="Wang C.M."/>
            <person name="Toyoda A."/>
            <person name="Minakuchi Y."/>
            <person name="Sekiguchi Y."/>
            <person name="Ueda K."/>
            <person name="Takano H."/>
            <person name="Sakai Y."/>
            <person name="Yokota A."/>
            <person name="Yabe S."/>
        </authorList>
    </citation>
    <scope>NUCLEOTIDE SEQUENCE</scope>
    <source>
        <strain evidence="9">COM3</strain>
    </source>
</reference>
<dbReference type="PANTHER" id="PTHR43744:SF12">
    <property type="entry name" value="ABC TRANSPORTER PERMEASE PROTEIN MG189-RELATED"/>
    <property type="match status" value="1"/>
</dbReference>
<feature type="domain" description="ABC transmembrane type-1" evidence="8">
    <location>
        <begin position="82"/>
        <end position="271"/>
    </location>
</feature>
<keyword evidence="6 7" id="KW-0472">Membrane</keyword>
<evidence type="ECO:0000256" key="5">
    <source>
        <dbReference type="ARBA" id="ARBA00022989"/>
    </source>
</evidence>
<dbReference type="EMBL" id="AP019376">
    <property type="protein sequence ID" value="BBH85411.1"/>
    <property type="molecule type" value="Genomic_DNA"/>
</dbReference>
<feature type="transmembrane region" description="Helical" evidence="7">
    <location>
        <begin position="220"/>
        <end position="241"/>
    </location>
</feature>
<feature type="transmembrane region" description="Helical" evidence="7">
    <location>
        <begin position="150"/>
        <end position="171"/>
    </location>
</feature>
<dbReference type="InterPro" id="IPR035906">
    <property type="entry name" value="MetI-like_sf"/>
</dbReference>
<keyword evidence="3" id="KW-1003">Cell membrane</keyword>
<feature type="transmembrane region" description="Helical" evidence="7">
    <location>
        <begin position="192"/>
        <end position="214"/>
    </location>
</feature>
<evidence type="ECO:0000256" key="7">
    <source>
        <dbReference type="RuleBase" id="RU363032"/>
    </source>
</evidence>
<evidence type="ECO:0000256" key="6">
    <source>
        <dbReference type="ARBA" id="ARBA00023136"/>
    </source>
</evidence>
<evidence type="ECO:0000256" key="4">
    <source>
        <dbReference type="ARBA" id="ARBA00022692"/>
    </source>
</evidence>
<evidence type="ECO:0000259" key="8">
    <source>
        <dbReference type="PROSITE" id="PS50928"/>
    </source>
</evidence>
<organism evidence="9">
    <name type="scientific">Thermosporothrix sp. COM3</name>
    <dbReference type="NCBI Taxonomy" id="2490863"/>
    <lineage>
        <taxon>Bacteria</taxon>
        <taxon>Bacillati</taxon>
        <taxon>Chloroflexota</taxon>
        <taxon>Ktedonobacteria</taxon>
        <taxon>Ktedonobacterales</taxon>
        <taxon>Thermosporotrichaceae</taxon>
        <taxon>Thermosporothrix</taxon>
    </lineage>
</organism>
<dbReference type="SUPFAM" id="SSF161098">
    <property type="entry name" value="MetI-like"/>
    <property type="match status" value="1"/>
</dbReference>
<proteinExistence type="inferred from homology"/>
<evidence type="ECO:0000256" key="3">
    <source>
        <dbReference type="ARBA" id="ARBA00022475"/>
    </source>
</evidence>